<dbReference type="AlphaFoldDB" id="A0A246BJN9"/>
<comment type="caution">
    <text evidence="2">The sequence shown here is derived from an EMBL/GenBank/DDBJ whole genome shotgun (WGS) entry which is preliminary data.</text>
</comment>
<sequence>MPDGVPDHLPVRVKQYFLARSEVAFLAALEACLPPGYRVFPNVRLNDLFFITTRHPGQQKGTYARLRDKHVDFLIVSLPDHQPRFAIELDGASHDNAQQQYRDAVKDVAFRSAGLPLVRLRAEGTYTPDSLREMLREHLSAVRA</sequence>
<dbReference type="InterPro" id="IPR024402">
    <property type="entry name" value="DUF2726"/>
</dbReference>
<dbReference type="Proteomes" id="UP000197208">
    <property type="component" value="Unassembled WGS sequence"/>
</dbReference>
<dbReference type="Pfam" id="PF10881">
    <property type="entry name" value="DUF2726"/>
    <property type="match status" value="1"/>
</dbReference>
<reference evidence="2 3" key="1">
    <citation type="submission" date="2017-05" db="EMBL/GenBank/DDBJ databases">
        <title>De novo genome assembly of Deniococcus indicus strain DR1.</title>
        <authorList>
            <person name="Chauhan D."/>
            <person name="Yennamalli R.M."/>
            <person name="Priyadarshini R."/>
        </authorList>
    </citation>
    <scope>NUCLEOTIDE SEQUENCE [LARGE SCALE GENOMIC DNA]</scope>
    <source>
        <strain evidence="2 3">DR1</strain>
    </source>
</reference>
<accession>A0A246BJN9</accession>
<dbReference type="Gene3D" id="3.40.960.10">
    <property type="entry name" value="VSR Endonuclease"/>
    <property type="match status" value="1"/>
</dbReference>
<gene>
    <name evidence="2" type="ORF">CBQ26_11865</name>
</gene>
<protein>
    <recommendedName>
        <fullName evidence="1">DUF2726 domain-containing protein</fullName>
    </recommendedName>
</protein>
<feature type="domain" description="DUF2726" evidence="1">
    <location>
        <begin position="15"/>
        <end position="137"/>
    </location>
</feature>
<proteinExistence type="predicted"/>
<evidence type="ECO:0000313" key="3">
    <source>
        <dbReference type="Proteomes" id="UP000197208"/>
    </source>
</evidence>
<dbReference type="OrthoDB" id="70514at2"/>
<keyword evidence="3" id="KW-1185">Reference proteome</keyword>
<evidence type="ECO:0000313" key="2">
    <source>
        <dbReference type="EMBL" id="OWL95515.1"/>
    </source>
</evidence>
<name>A0A246BJN9_9DEIO</name>
<organism evidence="2 3">
    <name type="scientific">Deinococcus indicus</name>
    <dbReference type="NCBI Taxonomy" id="223556"/>
    <lineage>
        <taxon>Bacteria</taxon>
        <taxon>Thermotogati</taxon>
        <taxon>Deinococcota</taxon>
        <taxon>Deinococci</taxon>
        <taxon>Deinococcales</taxon>
        <taxon>Deinococcaceae</taxon>
        <taxon>Deinococcus</taxon>
    </lineage>
</organism>
<evidence type="ECO:0000259" key="1">
    <source>
        <dbReference type="Pfam" id="PF10881"/>
    </source>
</evidence>
<dbReference type="EMBL" id="NHMK01000016">
    <property type="protein sequence ID" value="OWL95515.1"/>
    <property type="molecule type" value="Genomic_DNA"/>
</dbReference>